<proteinExistence type="predicted"/>
<evidence type="ECO:0000313" key="9">
    <source>
        <dbReference type="Proteomes" id="UP001298681"/>
    </source>
</evidence>
<dbReference type="PIRSF" id="PIRSF006102">
    <property type="entry name" value="NQR_DE"/>
    <property type="match status" value="1"/>
</dbReference>
<feature type="transmembrane region" description="Helical" evidence="7">
    <location>
        <begin position="56"/>
        <end position="78"/>
    </location>
</feature>
<accession>A0ABS9MLE6</accession>
<protein>
    <submittedName>
        <fullName evidence="8">Uncharacterized protein</fullName>
    </submittedName>
</protein>
<feature type="transmembrane region" description="Helical" evidence="7">
    <location>
        <begin position="85"/>
        <end position="106"/>
    </location>
</feature>
<dbReference type="PANTHER" id="PTHR30586">
    <property type="entry name" value="ELECTRON TRANSPORT COMPLEX PROTEIN RNFE"/>
    <property type="match status" value="1"/>
</dbReference>
<feature type="transmembrane region" description="Helical" evidence="7">
    <location>
        <begin position="21"/>
        <end position="44"/>
    </location>
</feature>
<dbReference type="RefSeq" id="WP_237967086.1">
    <property type="nucleotide sequence ID" value="NZ_JAKNHQ010000019.1"/>
</dbReference>
<evidence type="ECO:0000256" key="1">
    <source>
        <dbReference type="ARBA" id="ARBA00004127"/>
    </source>
</evidence>
<evidence type="ECO:0000256" key="4">
    <source>
        <dbReference type="ARBA" id="ARBA00022967"/>
    </source>
</evidence>
<evidence type="ECO:0000256" key="3">
    <source>
        <dbReference type="ARBA" id="ARBA00022692"/>
    </source>
</evidence>
<keyword evidence="5 7" id="KW-1133">Transmembrane helix</keyword>
<evidence type="ECO:0000256" key="6">
    <source>
        <dbReference type="ARBA" id="ARBA00023136"/>
    </source>
</evidence>
<keyword evidence="2" id="KW-0813">Transport</keyword>
<dbReference type="EMBL" id="JAKNHQ010000019">
    <property type="protein sequence ID" value="MCG4611629.1"/>
    <property type="molecule type" value="Genomic_DNA"/>
</dbReference>
<keyword evidence="3 7" id="KW-0812">Transmembrane</keyword>
<keyword evidence="4" id="KW-1278">Translocase</keyword>
<name>A0ABS9MLE6_9FIRM</name>
<sequence>MKAKTEQTRPSGRSTLRETRTVFTNGLFFKSPVLIGALGLYPVVAAGYNLRMAVELSLLLFLMTLPAALTCCFLGGLVPNWLRPGAVLAVNAVFYLPAAWCLNQLFPGSLHSLGIYAGLTICNSMLLSRCNDYAPYHLVRAVLADVFGCMIGYSLVLCGFACLREFLQRGSVWNSNTGTYIAADKGTALPFFGFILLGFAAAFTKWADTRRDKKAERRVPRG</sequence>
<evidence type="ECO:0000256" key="7">
    <source>
        <dbReference type="SAM" id="Phobius"/>
    </source>
</evidence>
<keyword evidence="9" id="KW-1185">Reference proteome</keyword>
<feature type="transmembrane region" description="Helical" evidence="7">
    <location>
        <begin position="112"/>
        <end position="130"/>
    </location>
</feature>
<dbReference type="Proteomes" id="UP001298681">
    <property type="component" value="Unassembled WGS sequence"/>
</dbReference>
<feature type="transmembrane region" description="Helical" evidence="7">
    <location>
        <begin position="187"/>
        <end position="207"/>
    </location>
</feature>
<organism evidence="8 9">
    <name type="scientific">Anaeromassilibacillus senegalensis</name>
    <dbReference type="NCBI Taxonomy" id="1673717"/>
    <lineage>
        <taxon>Bacteria</taxon>
        <taxon>Bacillati</taxon>
        <taxon>Bacillota</taxon>
        <taxon>Clostridia</taxon>
        <taxon>Eubacteriales</taxon>
        <taxon>Acutalibacteraceae</taxon>
        <taxon>Anaeromassilibacillus</taxon>
    </lineage>
</organism>
<evidence type="ECO:0000256" key="2">
    <source>
        <dbReference type="ARBA" id="ARBA00022448"/>
    </source>
</evidence>
<dbReference type="Pfam" id="PF02508">
    <property type="entry name" value="Rnf-Nqr"/>
    <property type="match status" value="1"/>
</dbReference>
<dbReference type="InterPro" id="IPR003667">
    <property type="entry name" value="NqrDE/RnfAE"/>
</dbReference>
<comment type="subcellular location">
    <subcellularLocation>
        <location evidence="1">Endomembrane system</location>
        <topology evidence="1">Multi-pass membrane protein</topology>
    </subcellularLocation>
</comment>
<gene>
    <name evidence="8" type="ORF">L0P57_11905</name>
</gene>
<reference evidence="8 9" key="1">
    <citation type="submission" date="2022-01" db="EMBL/GenBank/DDBJ databases">
        <title>Collection of gut derived symbiotic bacterial strains cultured from healthy donors.</title>
        <authorList>
            <person name="Lin H."/>
            <person name="Kohout C."/>
            <person name="Waligurski E."/>
            <person name="Pamer E.G."/>
        </authorList>
    </citation>
    <scope>NUCLEOTIDE SEQUENCE [LARGE SCALE GENOMIC DNA]</scope>
    <source>
        <strain evidence="8 9">DFI.7.58</strain>
    </source>
</reference>
<keyword evidence="6 7" id="KW-0472">Membrane</keyword>
<dbReference type="PANTHER" id="PTHR30586:SF0">
    <property type="entry name" value="ION-TRANSLOCATING OXIDOREDUCTASE COMPLEX SUBUNIT E"/>
    <property type="match status" value="1"/>
</dbReference>
<comment type="caution">
    <text evidence="8">The sequence shown here is derived from an EMBL/GenBank/DDBJ whole genome shotgun (WGS) entry which is preliminary data.</text>
</comment>
<evidence type="ECO:0000256" key="5">
    <source>
        <dbReference type="ARBA" id="ARBA00022989"/>
    </source>
</evidence>
<feature type="transmembrane region" description="Helical" evidence="7">
    <location>
        <begin position="142"/>
        <end position="167"/>
    </location>
</feature>
<evidence type="ECO:0000313" key="8">
    <source>
        <dbReference type="EMBL" id="MCG4611629.1"/>
    </source>
</evidence>